<protein>
    <submittedName>
        <fullName evidence="1 3">Uncharacterized protein</fullName>
    </submittedName>
</protein>
<dbReference type="EMBL" id="MU003713">
    <property type="protein sequence ID" value="KAF2804473.1"/>
    <property type="molecule type" value="Genomic_DNA"/>
</dbReference>
<reference evidence="3" key="2">
    <citation type="submission" date="2020-04" db="EMBL/GenBank/DDBJ databases">
        <authorList>
            <consortium name="NCBI Genome Project"/>
        </authorList>
    </citation>
    <scope>NUCLEOTIDE SEQUENCE</scope>
    <source>
        <strain evidence="3">CBS 304.34</strain>
    </source>
</reference>
<evidence type="ECO:0000313" key="3">
    <source>
        <dbReference type="RefSeq" id="XP_033571437.1"/>
    </source>
</evidence>
<organism evidence="1">
    <name type="scientific">Mytilinidion resinicola</name>
    <dbReference type="NCBI Taxonomy" id="574789"/>
    <lineage>
        <taxon>Eukaryota</taxon>
        <taxon>Fungi</taxon>
        <taxon>Dikarya</taxon>
        <taxon>Ascomycota</taxon>
        <taxon>Pezizomycotina</taxon>
        <taxon>Dothideomycetes</taxon>
        <taxon>Pleosporomycetidae</taxon>
        <taxon>Mytilinidiales</taxon>
        <taxon>Mytilinidiaceae</taxon>
        <taxon>Mytilinidion</taxon>
    </lineage>
</organism>
<dbReference type="AlphaFoldDB" id="A0A6A6Y7G6"/>
<dbReference type="GeneID" id="54453693"/>
<evidence type="ECO:0000313" key="1">
    <source>
        <dbReference type="EMBL" id="KAF2804473.1"/>
    </source>
</evidence>
<reference evidence="3" key="3">
    <citation type="submission" date="2025-04" db="UniProtKB">
        <authorList>
            <consortium name="RefSeq"/>
        </authorList>
    </citation>
    <scope>IDENTIFICATION</scope>
    <source>
        <strain evidence="3">CBS 304.34</strain>
    </source>
</reference>
<dbReference type="Proteomes" id="UP000504636">
    <property type="component" value="Unplaced"/>
</dbReference>
<reference evidence="1 3" key="1">
    <citation type="journal article" date="2020" name="Stud. Mycol.">
        <title>101 Dothideomycetes genomes: a test case for predicting lifestyles and emergence of pathogens.</title>
        <authorList>
            <person name="Haridas S."/>
            <person name="Albert R."/>
            <person name="Binder M."/>
            <person name="Bloem J."/>
            <person name="Labutti K."/>
            <person name="Salamov A."/>
            <person name="Andreopoulos B."/>
            <person name="Baker S."/>
            <person name="Barry K."/>
            <person name="Bills G."/>
            <person name="Bluhm B."/>
            <person name="Cannon C."/>
            <person name="Castanera R."/>
            <person name="Culley D."/>
            <person name="Daum C."/>
            <person name="Ezra D."/>
            <person name="Gonzalez J."/>
            <person name="Henrissat B."/>
            <person name="Kuo A."/>
            <person name="Liang C."/>
            <person name="Lipzen A."/>
            <person name="Lutzoni F."/>
            <person name="Magnuson J."/>
            <person name="Mondo S."/>
            <person name="Nolan M."/>
            <person name="Ohm R."/>
            <person name="Pangilinan J."/>
            <person name="Park H.-J."/>
            <person name="Ramirez L."/>
            <person name="Alfaro M."/>
            <person name="Sun H."/>
            <person name="Tritt A."/>
            <person name="Yoshinaga Y."/>
            <person name="Zwiers L.-H."/>
            <person name="Turgeon B."/>
            <person name="Goodwin S."/>
            <person name="Spatafora J."/>
            <person name="Crous P."/>
            <person name="Grigoriev I."/>
        </authorList>
    </citation>
    <scope>NUCLEOTIDE SEQUENCE</scope>
    <source>
        <strain evidence="1 3">CBS 304.34</strain>
    </source>
</reference>
<dbReference type="OrthoDB" id="10542884at2759"/>
<dbReference type="RefSeq" id="XP_033571437.1">
    <property type="nucleotide sequence ID" value="XM_033712800.1"/>
</dbReference>
<gene>
    <name evidence="1 3" type="ORF">BDZ99DRAFT_153072</name>
</gene>
<proteinExistence type="predicted"/>
<sequence>MQRVGKQVALALYKPRRSSMATQTAREAGETSARLHSCEEKTLRHTLPLPRRCRGNEWEVVDTDRVYLEEDGSLSRTLLWEPTMALVSSLNGALLERAEELVKKESCSADASISRILG</sequence>
<keyword evidence="2" id="KW-1185">Reference proteome</keyword>
<evidence type="ECO:0000313" key="2">
    <source>
        <dbReference type="Proteomes" id="UP000504636"/>
    </source>
</evidence>
<accession>A0A6A6Y7G6</accession>
<name>A0A6A6Y7G6_9PEZI</name>